<dbReference type="EMBL" id="CM001436">
    <property type="protein sequence ID" value="EHQ34539.1"/>
    <property type="molecule type" value="Genomic_DNA"/>
</dbReference>
<keyword evidence="2" id="KW-1185">Reference proteome</keyword>
<dbReference type="InterPro" id="IPR012872">
    <property type="entry name" value="DUF1670"/>
</dbReference>
<dbReference type="InterPro" id="IPR036390">
    <property type="entry name" value="WH_DNA-bd_sf"/>
</dbReference>
<dbReference type="Gene3D" id="1.10.10.10">
    <property type="entry name" value="Winged helix-like DNA-binding domain superfamily/Winged helix DNA-binding domain"/>
    <property type="match status" value="1"/>
</dbReference>
<dbReference type="Proteomes" id="UP000005741">
    <property type="component" value="Chromosome"/>
</dbReference>
<dbReference type="InParanoid" id="H1Z1L3"/>
<dbReference type="AlphaFoldDB" id="H1Z1L3"/>
<name>H1Z1L3_9EURY</name>
<dbReference type="SUPFAM" id="SSF46785">
    <property type="entry name" value="Winged helix' DNA-binding domain"/>
    <property type="match status" value="1"/>
</dbReference>
<gene>
    <name evidence="1" type="ORF">Metlim_0400</name>
</gene>
<evidence type="ECO:0000313" key="2">
    <source>
        <dbReference type="Proteomes" id="UP000005741"/>
    </source>
</evidence>
<organism evidence="1 2">
    <name type="scientific">Methanoplanus limicola DSM 2279</name>
    <dbReference type="NCBI Taxonomy" id="937775"/>
    <lineage>
        <taxon>Archaea</taxon>
        <taxon>Methanobacteriati</taxon>
        <taxon>Methanobacteriota</taxon>
        <taxon>Stenosarchaea group</taxon>
        <taxon>Methanomicrobia</taxon>
        <taxon>Methanomicrobiales</taxon>
        <taxon>Methanomicrobiaceae</taxon>
        <taxon>Methanoplanus</taxon>
    </lineage>
</organism>
<evidence type="ECO:0008006" key="3">
    <source>
        <dbReference type="Google" id="ProtNLM"/>
    </source>
</evidence>
<protein>
    <recommendedName>
        <fullName evidence="3">DUF1670 domain-containing protein</fullName>
    </recommendedName>
</protein>
<evidence type="ECO:0000313" key="1">
    <source>
        <dbReference type="EMBL" id="EHQ34539.1"/>
    </source>
</evidence>
<accession>H1Z1L3</accession>
<dbReference type="PATRIC" id="fig|937775.9.peg.474"/>
<reference evidence="1 2" key="1">
    <citation type="submission" date="2011-10" db="EMBL/GenBank/DDBJ databases">
        <title>The Improved High-Quality Draft genome of Methanoplanus limicola DSM 2279.</title>
        <authorList>
            <consortium name="US DOE Joint Genome Institute (JGI-PGF)"/>
            <person name="Lucas S."/>
            <person name="Copeland A."/>
            <person name="Lapidus A."/>
            <person name="Glavina del Rio T."/>
            <person name="Dalin E."/>
            <person name="Tice H."/>
            <person name="Bruce D."/>
            <person name="Goodwin L."/>
            <person name="Pitluck S."/>
            <person name="Peters L."/>
            <person name="Mikhailova N."/>
            <person name="Lu M."/>
            <person name="Kyrpides N."/>
            <person name="Mavromatis K."/>
            <person name="Ivanova N."/>
            <person name="Markowitz V."/>
            <person name="Cheng J.-F."/>
            <person name="Hugenholtz P."/>
            <person name="Woyke T."/>
            <person name="Wu D."/>
            <person name="Wirth R."/>
            <person name="Brambilla E.-M."/>
            <person name="Klenk H.-P."/>
            <person name="Eisen J.A."/>
        </authorList>
    </citation>
    <scope>NUCLEOTIDE SEQUENCE [LARGE SCALE GENOMIC DNA]</scope>
    <source>
        <strain evidence="1 2">DSM 2279</strain>
    </source>
</reference>
<dbReference type="STRING" id="937775.Metlim_0400"/>
<dbReference type="InterPro" id="IPR036388">
    <property type="entry name" value="WH-like_DNA-bd_sf"/>
</dbReference>
<sequence>MTMGKKELDKAYVSLAERTVESQMIAELMEDYGFAAAIARSLKDLFMSYFNTYLGHEKSDGQMIYRVIPSDVPPGIEVSKIKTLPVQLTLCDVSDIEIMNKSSVELQRHRIIRLTNEAYDQGGVLTQSDLSVMLGESLRTISTRVSELKKEGIIVPTRGNKKDIGPGVSHKVKIVELYLKGYDFTEIKRRTRHSSEAISRYLNDFARVSCLDDMKHSMEEIRIITNHSENLVKQYLDLKDSLLDENTIRRYEQLTAKFAGGKKKSPYSQRGDRLFNVIREGKNESR</sequence>
<dbReference type="HOGENOM" id="CLU_075727_0_0_2"/>
<dbReference type="Pfam" id="PF07900">
    <property type="entry name" value="DUF1670"/>
    <property type="match status" value="1"/>
</dbReference>
<proteinExistence type="predicted"/>